<reference evidence="2 3" key="1">
    <citation type="journal article" date="2022" name="Genome Biol. Evol.">
        <title>Host diet, physiology and behaviors set the stage for Lachnospiraceae cladogenesis.</title>
        <authorList>
            <person name="Vera-Ponce De Leon A."/>
            <person name="Schneider M."/>
            <person name="Jahnes B.C."/>
            <person name="Sadowski V."/>
            <person name="Camuy-Velez L.A."/>
            <person name="Duan J."/>
            <person name="Sabree Z.L."/>
        </authorList>
    </citation>
    <scope>NUCLEOTIDE SEQUENCE [LARGE SCALE GENOMIC DNA]</scope>
    <source>
        <strain evidence="2 3">PAL227</strain>
    </source>
</reference>
<gene>
    <name evidence="2" type="ORF">NK118_13130</name>
</gene>
<protein>
    <submittedName>
        <fullName evidence="2">Uncharacterized protein</fullName>
    </submittedName>
</protein>
<evidence type="ECO:0000313" key="3">
    <source>
        <dbReference type="Proteomes" id="UP001523565"/>
    </source>
</evidence>
<feature type="chain" id="PRO_5045169914" evidence="1">
    <location>
        <begin position="26"/>
        <end position="239"/>
    </location>
</feature>
<feature type="signal peptide" evidence="1">
    <location>
        <begin position="1"/>
        <end position="25"/>
    </location>
</feature>
<dbReference type="EMBL" id="JAMZFV010000025">
    <property type="protein sequence ID" value="MCP1111192.1"/>
    <property type="molecule type" value="Genomic_DNA"/>
</dbReference>
<proteinExistence type="predicted"/>
<evidence type="ECO:0000313" key="2">
    <source>
        <dbReference type="EMBL" id="MCP1111192.1"/>
    </source>
</evidence>
<name>A0ABT1EN35_9FIRM</name>
<dbReference type="RefSeq" id="WP_262070069.1">
    <property type="nucleotide sequence ID" value="NZ_JAMXOC010000025.1"/>
</dbReference>
<organism evidence="2 3">
    <name type="scientific">Ohessyouella blattaphilus</name>
    <dbReference type="NCBI Taxonomy" id="2949333"/>
    <lineage>
        <taxon>Bacteria</taxon>
        <taxon>Bacillati</taxon>
        <taxon>Bacillota</taxon>
        <taxon>Clostridia</taxon>
        <taxon>Lachnospirales</taxon>
        <taxon>Lachnospiraceae</taxon>
        <taxon>Ohessyouella</taxon>
    </lineage>
</organism>
<accession>A0ABT1EN35</accession>
<keyword evidence="3" id="KW-1185">Reference proteome</keyword>
<comment type="caution">
    <text evidence="2">The sequence shown here is derived from an EMBL/GenBank/DDBJ whole genome shotgun (WGS) entry which is preliminary data.</text>
</comment>
<evidence type="ECO:0000256" key="1">
    <source>
        <dbReference type="SAM" id="SignalP"/>
    </source>
</evidence>
<keyword evidence="1" id="KW-0732">Signal</keyword>
<dbReference type="Proteomes" id="UP001523565">
    <property type="component" value="Unassembled WGS sequence"/>
</dbReference>
<sequence length="239" mass="26264">MKKNKKILILISSLVVLALLGGTFAALQDRGTFSEAMDVPSLEMKIIAGDGLDEVEDQVPRFAEGDTVITLGGEAGDNQKLVPGQFIENSYRLQAIDSVPMYVRVKMYCYWEKDGKVYTDFPEGKFDSDSISLNGTDARWIVSQDSKKDANNAAGFELYEAYYTEPIEGDDVTTNFLNGYTILPNFRNVDDNIYSGLTPRIEIVAEAVQAQNGEAAILAEWGAKATIDGAGNITDLEYE</sequence>